<comment type="caution">
    <text evidence="1">The sequence shown here is derived from an EMBL/GenBank/DDBJ whole genome shotgun (WGS) entry which is preliminary data.</text>
</comment>
<reference evidence="1" key="1">
    <citation type="journal article" date="2018" name="Genome Biol.">
        <title>SKESA: strategic k-mer extension for scrupulous assemblies.</title>
        <authorList>
            <person name="Souvorov A."/>
            <person name="Agarwala R."/>
            <person name="Lipman D.J."/>
        </authorList>
    </citation>
    <scope>NUCLEOTIDE SEQUENCE</scope>
    <source>
        <strain evidence="1">BCW_3452</strain>
    </source>
</reference>
<reference evidence="1" key="2">
    <citation type="submission" date="2019-01" db="EMBL/GenBank/DDBJ databases">
        <authorList>
            <consortium name="NCBI Pathogen Detection Project"/>
        </authorList>
    </citation>
    <scope>NUCLEOTIDE SEQUENCE</scope>
    <source>
        <strain evidence="1">BCW_3452</strain>
    </source>
</reference>
<sequence length="85" mass="9852">MTLQLSKAQLMQLKDIVCATRITRGKNKGQRKHGENYNFSHFDIRSFNSLIQNGLVKIAEYDHDECFATDSGYNLWLQNTQSKNK</sequence>
<proteinExistence type="predicted"/>
<dbReference type="EMBL" id="DACRBY010000020">
    <property type="protein sequence ID" value="HAS8541259.1"/>
    <property type="molecule type" value="Genomic_DNA"/>
</dbReference>
<gene>
    <name evidence="1" type="ORF">I7730_15865</name>
</gene>
<organism evidence="1">
    <name type="scientific">Vibrio vulnificus</name>
    <dbReference type="NCBI Taxonomy" id="672"/>
    <lineage>
        <taxon>Bacteria</taxon>
        <taxon>Pseudomonadati</taxon>
        <taxon>Pseudomonadota</taxon>
        <taxon>Gammaproteobacteria</taxon>
        <taxon>Vibrionales</taxon>
        <taxon>Vibrionaceae</taxon>
        <taxon>Vibrio</taxon>
    </lineage>
</organism>
<dbReference type="AlphaFoldDB" id="A0A8H9N1S8"/>
<protein>
    <submittedName>
        <fullName evidence="1">Uncharacterized protein</fullName>
    </submittedName>
</protein>
<evidence type="ECO:0000313" key="1">
    <source>
        <dbReference type="EMBL" id="HAS8541259.1"/>
    </source>
</evidence>
<dbReference type="Proteomes" id="UP000863257">
    <property type="component" value="Unassembled WGS sequence"/>
</dbReference>
<name>A0A8H9N1S8_VIBVL</name>
<accession>A0A8H9N1S8</accession>